<dbReference type="InterPro" id="IPR013783">
    <property type="entry name" value="Ig-like_fold"/>
</dbReference>
<feature type="compositionally biased region" description="Polar residues" evidence="2">
    <location>
        <begin position="795"/>
        <end position="804"/>
    </location>
</feature>
<feature type="region of interest" description="Disordered" evidence="2">
    <location>
        <begin position="1554"/>
        <end position="1588"/>
    </location>
</feature>
<gene>
    <name evidence="3" type="ORF">DCHRY22_LOCUS13248</name>
</gene>
<dbReference type="OrthoDB" id="10012602at2759"/>
<evidence type="ECO:0000313" key="3">
    <source>
        <dbReference type="EMBL" id="CAG9579652.1"/>
    </source>
</evidence>
<name>A0A8J2W923_9NEOP</name>
<feature type="repeat" description="Filamin" evidence="1">
    <location>
        <begin position="211"/>
        <end position="369"/>
    </location>
</feature>
<evidence type="ECO:0000256" key="1">
    <source>
        <dbReference type="PROSITE-ProRule" id="PRU00087"/>
    </source>
</evidence>
<dbReference type="EMBL" id="CAKASE010000079">
    <property type="protein sequence ID" value="CAG9579652.1"/>
    <property type="molecule type" value="Genomic_DNA"/>
</dbReference>
<dbReference type="Gene3D" id="2.60.40.10">
    <property type="entry name" value="Immunoglobulins"/>
    <property type="match status" value="1"/>
</dbReference>
<dbReference type="Pfam" id="PF00630">
    <property type="entry name" value="Filamin"/>
    <property type="match status" value="1"/>
</dbReference>
<dbReference type="PROSITE" id="PS50194">
    <property type="entry name" value="FILAMIN_REPEAT"/>
    <property type="match status" value="1"/>
</dbReference>
<accession>A0A8J2W923</accession>
<dbReference type="InterPro" id="IPR014756">
    <property type="entry name" value="Ig_E-set"/>
</dbReference>
<evidence type="ECO:0000256" key="2">
    <source>
        <dbReference type="SAM" id="MobiDB-lite"/>
    </source>
</evidence>
<dbReference type="Proteomes" id="UP000789524">
    <property type="component" value="Unassembled WGS sequence"/>
</dbReference>
<organism evidence="3 4">
    <name type="scientific">Danaus chrysippus</name>
    <name type="common">African queen</name>
    <dbReference type="NCBI Taxonomy" id="151541"/>
    <lineage>
        <taxon>Eukaryota</taxon>
        <taxon>Metazoa</taxon>
        <taxon>Ecdysozoa</taxon>
        <taxon>Arthropoda</taxon>
        <taxon>Hexapoda</taxon>
        <taxon>Insecta</taxon>
        <taxon>Pterygota</taxon>
        <taxon>Neoptera</taxon>
        <taxon>Endopterygota</taxon>
        <taxon>Lepidoptera</taxon>
        <taxon>Glossata</taxon>
        <taxon>Ditrysia</taxon>
        <taxon>Papilionoidea</taxon>
        <taxon>Nymphalidae</taxon>
        <taxon>Danainae</taxon>
        <taxon>Danaini</taxon>
        <taxon>Danaina</taxon>
        <taxon>Danaus</taxon>
        <taxon>Anosia</taxon>
    </lineage>
</organism>
<sequence length="1740" mass="199233">MSDKIEELSRKFAENVLEENARSVGLFPIPEYPEFEQRGMWSSVLTILLTTLRYLAPATLLTLLWVQPHCVLKLLKYIDSAVRSLAFSSEEQKEDILKWLAEAGPVRVDSLDVVWRQGWIVCGVLDMALPGACAGHPPSKLSLKHAQVIAEHYLGVEPIFTRQELEAYESLSKHQEYKLLNFLENIRLAISKLKPPSPKHRTMATQKNVTEPLQNCLDYVAKGSGLTAIQINNKVYFKIYPSAQQSLNPDEITITIYGPRGVYGRTILQPILGKAQLIRQNLLKKQPKSIYTENALPITQGTTYMRSYGRNDVNKTFFIPKTKYDIEIETDVKEDHARVSYTASLEGKYKISITSRGQNIVGSPFIATASKNVVEIFEKDNFFLENGEEINILDTKTDKNVVLKVVDYGAEKMLLKESGAPEKIHKEEYTKKKLKKSTFRSINNNLLVEDKAKDRYTENEQTQEKFYNTALKVMTMNRVCKVLQNVRENSSSRKISLVRSTQDIPDIVNSTFYDDQISQIIQEKNNRIIVPQNISVSILTEKSKTYIDDIEVIDTCNNNIQYLSHGLENIVKLKDDLFEEDTISVDTTQSSSNPFLCDRYEQNYEVGKQFGSFVPNEYETNNSQSEETEDSVVKLLDDYQDHNNTGNNPFIDYNSSNLLSSSLIGDNTKSKTIREHTDSVYLDSEYDNELDDVMCSSVKNNPFIKHEKYLSQLQNDKPDFIIGAPVSIPQVYLSSPSENQTNISEISTTNCSYNKNKLKDLQNQNSTMPHEYSNQVEDVTKNSNYNSLDSNNSSKITTSQSSRELSPKTDIWDSAYVSIDENIYAESTSSESSNSKINNPEKIYSQTRPIIRDIKYIDEDDDANKYEIKRSEITPIIEENERSFIFGMKEPTSGTDPVVTAFTELDDIYDEIFSNSEVSSETTNQDYKKNFEIEHVTENDEVCVNSASDIITDVKRQTKLGEGKISEVQENVTESVSVSQNLHVKESFCEKNNNRLDNETQFGDPRFINIVSEKKKYWDERIREIEAKSEEIKVFQTKRRLSGKHLRRNDSLTKRKGKKIVQHILKSGQEEYEKYVKEKCEPINDNVQQIEIFNSTERKDIDSNNHEQFTCFGKKSSESKARSVIDTLKDIKVSSEDLVDMVTVVETPVTELNLKQELSEKVFQAFETSPKRFFGTSRKHILNKIDTFLGLPHNEQETKKIKIDVNHESGLVSSRISLFHNISNTEELPWARRKSKSMHNLACIDSNKKLSVQNEPTPLLPNPSQTCDNSIHSENSDCLNSPKRNSTIRVLTEDQNTPHQKQAELTQSISLDETSSRPVPDNFINTETNNYVKKTIKDLNKQTNQSKRDSSVKKLKSISKSEMDIFSRTTDVAQDDGLDKHKSYEELPKICVKNFISHYEDVSKKSNLTQKTYKLNSAGFTDKKQVRDSFPDTSHSKTLSVEVLTSEKVKSPDMDENKINLSTNEAIQLFEKLDSGDKNKKQSTNTSVKGNQGDDVTYLSFSDIDLEIVEKEEDKSEETWAQPEAEKAHLEYKNRFTMAKKYFQSLEELRHERGNIKKESLHTSVESLKDKSRPKKRSNIKKSNSMPSSEIAKIWNQMQEQNNTDDTKKFVKISEKFHVEDLFEDVMEGRLSRQGSLRGIPHKKAVLETFRSMENISDNRLNSYEMAVEQLNDFAKENQVRNAQTYLSEYPYLPTTDPSKYHSRLDTTASGLITFKELKKIPRRNSVPDLRLNPTFTADL</sequence>
<comment type="caution">
    <text evidence="3">The sequence shown here is derived from an EMBL/GenBank/DDBJ whole genome shotgun (WGS) entry which is preliminary data.</text>
</comment>
<proteinExistence type="predicted"/>
<feature type="compositionally biased region" description="Basic and acidic residues" evidence="2">
    <location>
        <begin position="1554"/>
        <end position="1571"/>
    </location>
</feature>
<dbReference type="SUPFAM" id="SSF81296">
    <property type="entry name" value="E set domains"/>
    <property type="match status" value="1"/>
</dbReference>
<dbReference type="InterPro" id="IPR017868">
    <property type="entry name" value="Filamin/ABP280_repeat-like"/>
</dbReference>
<feature type="compositionally biased region" description="Low complexity" evidence="2">
    <location>
        <begin position="782"/>
        <end position="794"/>
    </location>
</feature>
<feature type="region of interest" description="Disordered" evidence="2">
    <location>
        <begin position="782"/>
        <end position="807"/>
    </location>
</feature>
<reference evidence="3" key="1">
    <citation type="submission" date="2021-09" db="EMBL/GenBank/DDBJ databases">
        <authorList>
            <person name="Martin H S."/>
        </authorList>
    </citation>
    <scope>NUCLEOTIDE SEQUENCE</scope>
</reference>
<evidence type="ECO:0000313" key="4">
    <source>
        <dbReference type="Proteomes" id="UP000789524"/>
    </source>
</evidence>
<protein>
    <submittedName>
        <fullName evidence="3">(African queen) hypothetical protein</fullName>
    </submittedName>
</protein>
<keyword evidence="4" id="KW-1185">Reference proteome</keyword>
<feature type="region of interest" description="Disordered" evidence="2">
    <location>
        <begin position="1473"/>
        <end position="1492"/>
    </location>
</feature>